<keyword evidence="1" id="KW-0472">Membrane</keyword>
<keyword evidence="1" id="KW-1133">Transmembrane helix</keyword>
<dbReference type="EMBL" id="PIUK01000213">
    <property type="protein sequence ID" value="MBY6277637.1"/>
    <property type="molecule type" value="Genomic_DNA"/>
</dbReference>
<comment type="caution">
    <text evidence="2">The sequence shown here is derived from an EMBL/GenBank/DDBJ whole genome shotgun (WGS) entry which is preliminary data.</text>
</comment>
<dbReference type="Proteomes" id="UP000732377">
    <property type="component" value="Unassembled WGS sequence"/>
</dbReference>
<evidence type="ECO:0000313" key="2">
    <source>
        <dbReference type="EMBL" id="MBY6277637.1"/>
    </source>
</evidence>
<keyword evidence="1" id="KW-0812">Transmembrane</keyword>
<organism evidence="2 3">
    <name type="scientific">Symbiobacterium thermophilum</name>
    <dbReference type="NCBI Taxonomy" id="2734"/>
    <lineage>
        <taxon>Bacteria</taxon>
        <taxon>Bacillati</taxon>
        <taxon>Bacillota</taxon>
        <taxon>Clostridia</taxon>
        <taxon>Eubacteriales</taxon>
        <taxon>Symbiobacteriaceae</taxon>
        <taxon>Symbiobacterium</taxon>
    </lineage>
</organism>
<reference evidence="2" key="1">
    <citation type="submission" date="2017-11" db="EMBL/GenBank/DDBJ databases">
        <title>Three new genomes from thermophilic consortium.</title>
        <authorList>
            <person name="Quaggio R."/>
            <person name="Amgarten D."/>
            <person name="Setubal J.C."/>
        </authorList>
    </citation>
    <scope>NUCLEOTIDE SEQUENCE</scope>
    <source>
        <strain evidence="2">ZCTH01-B2</strain>
    </source>
</reference>
<protein>
    <recommendedName>
        <fullName evidence="4">Zinc-ribbon domain-containing protein</fullName>
    </recommendedName>
</protein>
<evidence type="ECO:0000313" key="3">
    <source>
        <dbReference type="Proteomes" id="UP000732377"/>
    </source>
</evidence>
<evidence type="ECO:0008006" key="4">
    <source>
        <dbReference type="Google" id="ProtNLM"/>
    </source>
</evidence>
<proteinExistence type="predicted"/>
<evidence type="ECO:0000256" key="1">
    <source>
        <dbReference type="SAM" id="Phobius"/>
    </source>
</evidence>
<feature type="transmembrane region" description="Helical" evidence="1">
    <location>
        <begin position="49"/>
        <end position="68"/>
    </location>
</feature>
<dbReference type="AlphaFoldDB" id="A0A953I3D3"/>
<feature type="transmembrane region" description="Helical" evidence="1">
    <location>
        <begin position="120"/>
        <end position="140"/>
    </location>
</feature>
<accession>A0A953I3D3</accession>
<sequence>MHAKSHTPTFLDAAVKLAIGLIALALLERLALSFPLARDVRAELILPVTDWIKLITATGMIAFLWLFARETAQVLRAANPSVPDFANMMTYLALFVTVAVGYNAYLPLVGEVLPEAVQGYRVVGVVGAVIPLVALVATFFRRLNLIALAVSSGIRRLLTMYPTVKCPGCGEVLPADHNYCPRCGSGLQQREVAQA</sequence>
<dbReference type="RefSeq" id="WP_273380932.1">
    <property type="nucleotide sequence ID" value="NZ_PIUK01000213.1"/>
</dbReference>
<name>A0A953I3D3_SYMTR</name>
<gene>
    <name evidence="2" type="ORF">CWE10_15795</name>
</gene>
<feature type="transmembrane region" description="Helical" evidence="1">
    <location>
        <begin position="89"/>
        <end position="108"/>
    </location>
</feature>